<evidence type="ECO:0000313" key="1">
    <source>
        <dbReference type="EMBL" id="KAE8345634.1"/>
    </source>
</evidence>
<reference evidence="1" key="1">
    <citation type="submission" date="2019-04" db="EMBL/GenBank/DDBJ databases">
        <title>Friends and foes A comparative genomics study of 23 Aspergillus species from section Flavi.</title>
        <authorList>
            <consortium name="DOE Joint Genome Institute"/>
            <person name="Kjaerbolling I."/>
            <person name="Vesth T."/>
            <person name="Frisvad J.C."/>
            <person name="Nybo J.L."/>
            <person name="Theobald S."/>
            <person name="Kildgaard S."/>
            <person name="Isbrandt T."/>
            <person name="Kuo A."/>
            <person name="Sato A."/>
            <person name="Lyhne E.K."/>
            <person name="Kogle M.E."/>
            <person name="Wiebenga A."/>
            <person name="Kun R.S."/>
            <person name="Lubbers R.J."/>
            <person name="Makela M.R."/>
            <person name="Barry K."/>
            <person name="Chovatia M."/>
            <person name="Clum A."/>
            <person name="Daum C."/>
            <person name="Haridas S."/>
            <person name="He G."/>
            <person name="LaButti K."/>
            <person name="Lipzen A."/>
            <person name="Mondo S."/>
            <person name="Riley R."/>
            <person name="Salamov A."/>
            <person name="Simmons B.A."/>
            <person name="Magnuson J.K."/>
            <person name="Henrissat B."/>
            <person name="Mortensen U.H."/>
            <person name="Larsen T.O."/>
            <person name="Devries R.P."/>
            <person name="Grigoriev I.V."/>
            <person name="Machida M."/>
            <person name="Baker S.E."/>
            <person name="Andersen M.R."/>
        </authorList>
    </citation>
    <scope>NUCLEOTIDE SEQUENCE</scope>
    <source>
        <strain evidence="1">CBS 117612</strain>
    </source>
</reference>
<accession>A0A5N6YJE1</accession>
<organism evidence="1">
    <name type="scientific">Aspergillus arachidicola</name>
    <dbReference type="NCBI Taxonomy" id="656916"/>
    <lineage>
        <taxon>Eukaryota</taxon>
        <taxon>Fungi</taxon>
        <taxon>Dikarya</taxon>
        <taxon>Ascomycota</taxon>
        <taxon>Pezizomycotina</taxon>
        <taxon>Eurotiomycetes</taxon>
        <taxon>Eurotiomycetidae</taxon>
        <taxon>Eurotiales</taxon>
        <taxon>Aspergillaceae</taxon>
        <taxon>Aspergillus</taxon>
        <taxon>Aspergillus subgen. Circumdati</taxon>
    </lineage>
</organism>
<gene>
    <name evidence="1" type="ORF">BDV24DRAFT_159494</name>
</gene>
<dbReference type="AlphaFoldDB" id="A0A5N6YJE1"/>
<sequence>MAELICSVGGQGIASGFRDAISLAWRLALLCHHHPTTPQFHEQVLAAWYRERKQQLERSLASTIENGKFVCEAHFGKILVRDWYLWLVQLVPSWKRHLQLGQRKDGLIRYVHYEGMPFMPGLNGGLNLPQVFCTDTNGKPFFTDDVIFRFLRAVEELSRGEVAADHVPFVIEKITKHGAEDDRNLFQIASAEEFAQSPLCRGRPEPAYYEPFLIRTEARAKYIIVRPDRVVFAACEDEQSLKTAMSYVITAGSLYSRILQTRA</sequence>
<dbReference type="EMBL" id="ML737119">
    <property type="protein sequence ID" value="KAE8345634.1"/>
    <property type="molecule type" value="Genomic_DNA"/>
</dbReference>
<dbReference type="InterPro" id="IPR036188">
    <property type="entry name" value="FAD/NAD-bd_sf"/>
</dbReference>
<protein>
    <submittedName>
        <fullName evidence="1">Uncharacterized protein</fullName>
    </submittedName>
</protein>
<dbReference type="SUPFAM" id="SSF51905">
    <property type="entry name" value="FAD/NAD(P)-binding domain"/>
    <property type="match status" value="1"/>
</dbReference>
<dbReference type="OrthoDB" id="10016252at2759"/>
<dbReference type="Proteomes" id="UP000325558">
    <property type="component" value="Unassembled WGS sequence"/>
</dbReference>
<name>A0A5N6YJE1_9EURO</name>
<dbReference type="Gene3D" id="3.50.50.60">
    <property type="entry name" value="FAD/NAD(P)-binding domain"/>
    <property type="match status" value="1"/>
</dbReference>
<proteinExistence type="predicted"/>